<evidence type="ECO:0000313" key="9">
    <source>
        <dbReference type="Proteomes" id="UP000324646"/>
    </source>
</evidence>
<evidence type="ECO:0000256" key="3">
    <source>
        <dbReference type="ARBA" id="ARBA00022741"/>
    </source>
</evidence>
<protein>
    <recommendedName>
        <fullName evidence="1">bis(5'-nucleosyl)-tetraphosphatase (symmetrical)</fullName>
        <ecNumber evidence="1">3.6.1.41</ecNumber>
    </recommendedName>
</protein>
<dbReference type="OrthoDB" id="5295945at2"/>
<dbReference type="AlphaFoldDB" id="A0A5C0SD41"/>
<evidence type="ECO:0000256" key="1">
    <source>
        <dbReference type="ARBA" id="ARBA00012506"/>
    </source>
</evidence>
<keyword evidence="5" id="KW-0408">Iron</keyword>
<keyword evidence="3" id="KW-0547">Nucleotide-binding</keyword>
<evidence type="ECO:0000256" key="2">
    <source>
        <dbReference type="ARBA" id="ARBA00022723"/>
    </source>
</evidence>
<accession>A0A5C0SD41</accession>
<evidence type="ECO:0000256" key="6">
    <source>
        <dbReference type="ARBA" id="ARBA00049417"/>
    </source>
</evidence>
<proteinExistence type="predicted"/>
<dbReference type="InterPro" id="IPR003607">
    <property type="entry name" value="HD/PDEase_dom"/>
</dbReference>
<sequence length="191" mass="21827">MLDIEKIKEVLQKRLTKKRYLHSLGVQQVAIKLAKVYNVCDKKASIAGLVHDCAKDFDDEMLLNYAMQFGILIDSVSNHQIQLLHGFVGAELAKREFGIKDAEILSAIRFHTTGKENMTTLEKIIYLADYIEPSRNFRGIENIRKVALSNLDKATLMAFDNTINYVILKGELLHPNTIFARNFLLLQKEVF</sequence>
<dbReference type="EC" id="3.6.1.41" evidence="1"/>
<keyword evidence="4" id="KW-0378">Hydrolase</keyword>
<dbReference type="PANTHER" id="PTHR35795:SF1">
    <property type="entry name" value="BIS(5'-NUCLEOSYL)-TETRAPHOSPHATASE, SYMMETRICAL"/>
    <property type="match status" value="1"/>
</dbReference>
<dbReference type="GO" id="GO:0000166">
    <property type="term" value="F:nucleotide binding"/>
    <property type="evidence" value="ECO:0007669"/>
    <property type="project" value="UniProtKB-KW"/>
</dbReference>
<dbReference type="EMBL" id="CP042243">
    <property type="protein sequence ID" value="QEK12040.1"/>
    <property type="molecule type" value="Genomic_DNA"/>
</dbReference>
<evidence type="ECO:0000313" key="8">
    <source>
        <dbReference type="EMBL" id="QEK12040.1"/>
    </source>
</evidence>
<name>A0A5C0SD41_CRATE</name>
<dbReference type="InterPro" id="IPR051094">
    <property type="entry name" value="Diverse_Catalytic_Enzymes"/>
</dbReference>
<dbReference type="NCBIfam" id="TIGR00488">
    <property type="entry name" value="bis(5'-nucleosyl)-tetraphosphatase (symmetrical) YqeK"/>
    <property type="match status" value="1"/>
</dbReference>
<dbReference type="RefSeq" id="WP_148809195.1">
    <property type="nucleotide sequence ID" value="NZ_CP042243.1"/>
</dbReference>
<dbReference type="SMART" id="SM00471">
    <property type="entry name" value="HDc"/>
    <property type="match status" value="1"/>
</dbReference>
<dbReference type="GO" id="GO:0008803">
    <property type="term" value="F:bis(5'-nucleosyl)-tetraphosphatase (symmetrical) activity"/>
    <property type="evidence" value="ECO:0007669"/>
    <property type="project" value="UniProtKB-EC"/>
</dbReference>
<keyword evidence="9" id="KW-1185">Reference proteome</keyword>
<dbReference type="KEGG" id="crs:FQB35_06445"/>
<keyword evidence="2" id="KW-0479">Metal-binding</keyword>
<dbReference type="PANTHER" id="PTHR35795">
    <property type="entry name" value="SLR1885 PROTEIN"/>
    <property type="match status" value="1"/>
</dbReference>
<dbReference type="Proteomes" id="UP000324646">
    <property type="component" value="Chromosome"/>
</dbReference>
<dbReference type="InterPro" id="IPR005249">
    <property type="entry name" value="YqeK"/>
</dbReference>
<dbReference type="SUPFAM" id="SSF109604">
    <property type="entry name" value="HD-domain/PDEase-like"/>
    <property type="match status" value="1"/>
</dbReference>
<reference evidence="8 9" key="1">
    <citation type="submission" date="2019-07" db="EMBL/GenBank/DDBJ databases">
        <title>Complete genome of Crassaminicella thermophila SY095.</title>
        <authorList>
            <person name="Li X."/>
        </authorList>
    </citation>
    <scope>NUCLEOTIDE SEQUENCE [LARGE SCALE GENOMIC DNA]</scope>
    <source>
        <strain evidence="8 9">SY095</strain>
    </source>
</reference>
<dbReference type="GO" id="GO:0046872">
    <property type="term" value="F:metal ion binding"/>
    <property type="evidence" value="ECO:0007669"/>
    <property type="project" value="UniProtKB-KW"/>
</dbReference>
<dbReference type="Pfam" id="PF01966">
    <property type="entry name" value="HD"/>
    <property type="match status" value="1"/>
</dbReference>
<dbReference type="Gene3D" id="1.10.3210.10">
    <property type="entry name" value="Hypothetical protein af1432"/>
    <property type="match status" value="1"/>
</dbReference>
<evidence type="ECO:0000256" key="4">
    <source>
        <dbReference type="ARBA" id="ARBA00022801"/>
    </source>
</evidence>
<dbReference type="InterPro" id="IPR006674">
    <property type="entry name" value="HD_domain"/>
</dbReference>
<comment type="catalytic activity">
    <reaction evidence="6">
        <text>P(1),P(4)-bis(5'-adenosyl) tetraphosphate + H2O = 2 ADP + 2 H(+)</text>
        <dbReference type="Rhea" id="RHEA:24252"/>
        <dbReference type="ChEBI" id="CHEBI:15377"/>
        <dbReference type="ChEBI" id="CHEBI:15378"/>
        <dbReference type="ChEBI" id="CHEBI:58141"/>
        <dbReference type="ChEBI" id="CHEBI:456216"/>
        <dbReference type="EC" id="3.6.1.41"/>
    </reaction>
</comment>
<organism evidence="8 9">
    <name type="scientific">Crassaminicella thermophila</name>
    <dbReference type="NCBI Taxonomy" id="2599308"/>
    <lineage>
        <taxon>Bacteria</taxon>
        <taxon>Bacillati</taxon>
        <taxon>Bacillota</taxon>
        <taxon>Clostridia</taxon>
        <taxon>Eubacteriales</taxon>
        <taxon>Clostridiaceae</taxon>
        <taxon>Crassaminicella</taxon>
    </lineage>
</organism>
<dbReference type="PROSITE" id="PS51831">
    <property type="entry name" value="HD"/>
    <property type="match status" value="1"/>
</dbReference>
<evidence type="ECO:0000256" key="5">
    <source>
        <dbReference type="ARBA" id="ARBA00023004"/>
    </source>
</evidence>
<dbReference type="CDD" id="cd00077">
    <property type="entry name" value="HDc"/>
    <property type="match status" value="1"/>
</dbReference>
<feature type="domain" description="HD" evidence="7">
    <location>
        <begin position="19"/>
        <end position="134"/>
    </location>
</feature>
<gene>
    <name evidence="8" type="ORF">FQB35_06445</name>
</gene>
<evidence type="ECO:0000259" key="7">
    <source>
        <dbReference type="PROSITE" id="PS51831"/>
    </source>
</evidence>